<evidence type="ECO:0000313" key="10">
    <source>
        <dbReference type="EMBL" id="SFK71587.1"/>
    </source>
</evidence>
<keyword evidence="3" id="KW-0328">Glycosyltransferase</keyword>
<evidence type="ECO:0000259" key="9">
    <source>
        <dbReference type="Pfam" id="PF13231"/>
    </source>
</evidence>
<dbReference type="RefSeq" id="WP_208860429.1">
    <property type="nucleotide sequence ID" value="NZ_FOSK01000008.1"/>
</dbReference>
<keyword evidence="2" id="KW-1003">Cell membrane</keyword>
<comment type="subcellular location">
    <subcellularLocation>
        <location evidence="1">Cell membrane</location>
        <topology evidence="1">Multi-pass membrane protein</topology>
    </subcellularLocation>
</comment>
<evidence type="ECO:0000256" key="5">
    <source>
        <dbReference type="ARBA" id="ARBA00022692"/>
    </source>
</evidence>
<feature type="transmembrane region" description="Helical" evidence="8">
    <location>
        <begin position="236"/>
        <end position="261"/>
    </location>
</feature>
<dbReference type="EMBL" id="FOSK01000008">
    <property type="protein sequence ID" value="SFK71587.1"/>
    <property type="molecule type" value="Genomic_DNA"/>
</dbReference>
<sequence>MSAQMNLAMFVSGDEVERSEQQALWLRMAGRDWLAPIILPLLCLCLYLPGLMTVPPLDRDEPRFAQASKQMMETGNYVSIHYQELARNKKPIGIYWAQVGVAKLLGYRERAPIWVYRLPSVIGAIAAVLLTYWAGRAFFREQEAFLGALLVGLALILNVEAHLAKTDAVLLACVMLSQGALARVWMAQQSKALWTYAMFFWFGLALGTLIKGPIILMVCGLTILSLSVWERRVSWLGGLAPISGFLLFLALITPWLVAIYIETNGAFFRDALGADLWGKVGTGRESHGAPPLTHLLISFVIFWPIPSFLLVIFKGIRQELNQICYRFLLCWLIPSWIIFELVSTKLPHYTLPMMPALALLAAGVLTTDRAKQAGIYWRYASAFLFLLVPLGIFIAVVVGPLLLDLWPSPPGVVLCGLAVIAALSATRKLIAGELVGALPTVGASALLMFVGFWAFSGPALSTIWISSRLAEAVEQLPGCERKEVATAGFYEPSFVFLQGTQTKLLGAEAAARFLADGSQRTGVSKGTCRIVLVEGRQLDRFDAEALRLGMKTSEVSTVSGLNINGGKALLIHIFSAGGATQ</sequence>
<dbReference type="InterPro" id="IPR050297">
    <property type="entry name" value="LipidA_mod_glycosyltrf_83"/>
</dbReference>
<feature type="domain" description="Glycosyltransferase RgtA/B/C/D-like" evidence="9">
    <location>
        <begin position="89"/>
        <end position="257"/>
    </location>
</feature>
<feature type="transmembrane region" description="Helical" evidence="8">
    <location>
        <begin position="113"/>
        <end position="132"/>
    </location>
</feature>
<evidence type="ECO:0000256" key="3">
    <source>
        <dbReference type="ARBA" id="ARBA00022676"/>
    </source>
</evidence>
<keyword evidence="5 8" id="KW-0812">Transmembrane</keyword>
<evidence type="ECO:0000256" key="1">
    <source>
        <dbReference type="ARBA" id="ARBA00004651"/>
    </source>
</evidence>
<dbReference type="Proteomes" id="UP000199598">
    <property type="component" value="Unassembled WGS sequence"/>
</dbReference>
<name>A0A1I4BTR2_9HYPH</name>
<evidence type="ECO:0000256" key="7">
    <source>
        <dbReference type="ARBA" id="ARBA00023136"/>
    </source>
</evidence>
<accession>A0A1I4BTR2</accession>
<dbReference type="GO" id="GO:0016740">
    <property type="term" value="F:transferase activity"/>
    <property type="evidence" value="ECO:0007669"/>
    <property type="project" value="UniProtKB-KW"/>
</dbReference>
<evidence type="ECO:0000256" key="6">
    <source>
        <dbReference type="ARBA" id="ARBA00022989"/>
    </source>
</evidence>
<reference evidence="10 11" key="1">
    <citation type="submission" date="2016-10" db="EMBL/GenBank/DDBJ databases">
        <authorList>
            <person name="Varghese N."/>
            <person name="Submissions S."/>
        </authorList>
    </citation>
    <scope>NUCLEOTIDE SEQUENCE [LARGE SCALE GENOMIC DNA]</scope>
    <source>
        <strain evidence="10 11">DSM 16392</strain>
    </source>
</reference>
<gene>
    <name evidence="10" type="ORF">SAMN04488518_108124</name>
</gene>
<feature type="transmembrane region" description="Helical" evidence="8">
    <location>
        <begin position="409"/>
        <end position="427"/>
    </location>
</feature>
<keyword evidence="6 8" id="KW-1133">Transmembrane helix</keyword>
<evidence type="ECO:0000256" key="4">
    <source>
        <dbReference type="ARBA" id="ARBA00022679"/>
    </source>
</evidence>
<feature type="transmembrane region" description="Helical" evidence="8">
    <location>
        <begin position="168"/>
        <end position="186"/>
    </location>
</feature>
<feature type="transmembrane region" description="Helical" evidence="8">
    <location>
        <begin position="144"/>
        <end position="161"/>
    </location>
</feature>
<evidence type="ECO:0000313" key="11">
    <source>
        <dbReference type="Proteomes" id="UP000199598"/>
    </source>
</evidence>
<dbReference type="Pfam" id="PF13231">
    <property type="entry name" value="PMT_2"/>
    <property type="match status" value="1"/>
</dbReference>
<dbReference type="PANTHER" id="PTHR33908:SF3">
    <property type="entry name" value="UNDECAPRENYL PHOSPHATE-ALPHA-4-AMINO-4-DEOXY-L-ARABINOSE ARABINOSYL TRANSFERASE"/>
    <property type="match status" value="1"/>
</dbReference>
<feature type="transmembrane region" description="Helical" evidence="8">
    <location>
        <begin position="292"/>
        <end position="313"/>
    </location>
</feature>
<feature type="transmembrane region" description="Helical" evidence="8">
    <location>
        <begin position="434"/>
        <end position="455"/>
    </location>
</feature>
<evidence type="ECO:0000256" key="2">
    <source>
        <dbReference type="ARBA" id="ARBA00022475"/>
    </source>
</evidence>
<evidence type="ECO:0000256" key="8">
    <source>
        <dbReference type="SAM" id="Phobius"/>
    </source>
</evidence>
<keyword evidence="11" id="KW-1185">Reference proteome</keyword>
<feature type="transmembrane region" description="Helical" evidence="8">
    <location>
        <begin position="325"/>
        <end position="343"/>
    </location>
</feature>
<proteinExistence type="predicted"/>
<organism evidence="10 11">
    <name type="scientific">Pseudovibrio ascidiaceicola</name>
    <dbReference type="NCBI Taxonomy" id="285279"/>
    <lineage>
        <taxon>Bacteria</taxon>
        <taxon>Pseudomonadati</taxon>
        <taxon>Pseudomonadota</taxon>
        <taxon>Alphaproteobacteria</taxon>
        <taxon>Hyphomicrobiales</taxon>
        <taxon>Stappiaceae</taxon>
        <taxon>Pseudovibrio</taxon>
    </lineage>
</organism>
<comment type="caution">
    <text evidence="10">The sequence shown here is derived from an EMBL/GenBank/DDBJ whole genome shotgun (WGS) entry which is preliminary data.</text>
</comment>
<dbReference type="InterPro" id="IPR038731">
    <property type="entry name" value="RgtA/B/C-like"/>
</dbReference>
<feature type="transmembrane region" description="Helical" evidence="8">
    <location>
        <begin position="198"/>
        <end position="224"/>
    </location>
</feature>
<protein>
    <submittedName>
        <fullName evidence="10">4-amino-4-deoxy-L-arabinose transferase</fullName>
    </submittedName>
</protein>
<feature type="transmembrane region" description="Helical" evidence="8">
    <location>
        <begin position="349"/>
        <end position="367"/>
    </location>
</feature>
<feature type="transmembrane region" description="Helical" evidence="8">
    <location>
        <begin position="379"/>
        <end position="403"/>
    </location>
</feature>
<dbReference type="PANTHER" id="PTHR33908">
    <property type="entry name" value="MANNOSYLTRANSFERASE YKCB-RELATED"/>
    <property type="match status" value="1"/>
</dbReference>
<feature type="transmembrane region" description="Helical" evidence="8">
    <location>
        <begin position="33"/>
        <end position="54"/>
    </location>
</feature>
<keyword evidence="7 8" id="KW-0472">Membrane</keyword>
<keyword evidence="4 10" id="KW-0808">Transferase</keyword>